<dbReference type="Gene3D" id="2.80.10.70">
    <property type="entry name" value="Spindlin/Ssty"/>
    <property type="match status" value="1"/>
</dbReference>
<sequence length="781" mass="88813">MKGHLKQTRQAAQRVLANITSTMSDRASTEKRSSILPDLNEHSNELSVEDQTSASNMLNFFCGLHGLVHFADCSNMCALQVQSGLLENAPIYDRSFQKSNESGALRLTRTVCKAVARGADEKNGKYNEFNLYTKYFLEANNIHSLPLTPFKGNRFTILFGSSAAVFFLHEHIKQFLEDNQSNNHLKSVLHDLNIPEYLASVKAFGLISRLITAPLWSLLEDKIVHVYDMKEHYVELVIYLYEAVEDIDIFMRGEMPDLFQAVHTDAIYNFLIQEWDDDDLVSGYLNVMLPALAECAKMYTDHLPGGKLDKVSILDKKLIQHISTTNLLNLFLSTSAPEDNDRDETQREDTGWDVVEGTDEDGELSRLDTRIEDFLSGSMCDDNDESMQAADEDMSTDDCTCKTTCMSLFDSDRIQDHIISAREMEKFEKELYVARREREVYRETLKEAADERSSHVRAIGPVAVLSCPELVHVHYTFDYSQNVTIPHHSSQMGPLSINAYVRMYNASGQNKNRYVLAYLSWRIQMGLHEEILLLMQIPGHTRCQVDSGFANIKKLFRRCDVDSLAQLAEVVDRSSKSNVPVLYKKTDGSENWAYSKIPLVPFLQSCLFRSLCKTDIRRTRSKGAAHETGRCLTSGNAKHSNASRSNCRKTALAKDARTPANQRLSNYTSEIIHFGLWQSEHDVDRALGEIEHRKDKIKALKAQLNLRNNVLQQTPDDKKSVYRLSSSENGKNPRKLGVDELTVNVPGYPTWYNIVYHGDEAVYTYKLIRDYGQGDLKLIFH</sequence>
<name>A0ABY7DSY0_MYAAR</name>
<organism evidence="3 4">
    <name type="scientific">Mya arenaria</name>
    <name type="common">Soft-shell clam</name>
    <dbReference type="NCBI Taxonomy" id="6604"/>
    <lineage>
        <taxon>Eukaryota</taxon>
        <taxon>Metazoa</taxon>
        <taxon>Spiralia</taxon>
        <taxon>Lophotrochozoa</taxon>
        <taxon>Mollusca</taxon>
        <taxon>Bivalvia</taxon>
        <taxon>Autobranchia</taxon>
        <taxon>Heteroconchia</taxon>
        <taxon>Euheterodonta</taxon>
        <taxon>Imparidentia</taxon>
        <taxon>Neoheterodontei</taxon>
        <taxon>Myida</taxon>
        <taxon>Myoidea</taxon>
        <taxon>Myidae</taxon>
        <taxon>Mya</taxon>
    </lineage>
</organism>
<evidence type="ECO:0000259" key="2">
    <source>
        <dbReference type="Pfam" id="PF25273"/>
    </source>
</evidence>
<dbReference type="PANTHER" id="PTHR11046">
    <property type="entry name" value="OLIGORIBONUCLEASE, MITOCHONDRIAL"/>
    <property type="match status" value="1"/>
</dbReference>
<protein>
    <recommendedName>
        <fullName evidence="2">DUF7869 domain-containing protein</fullName>
    </recommendedName>
</protein>
<feature type="domain" description="DUF7869" evidence="2">
    <location>
        <begin position="491"/>
        <end position="579"/>
    </location>
</feature>
<evidence type="ECO:0000256" key="1">
    <source>
        <dbReference type="ARBA" id="ARBA00022722"/>
    </source>
</evidence>
<dbReference type="InterPro" id="IPR057191">
    <property type="entry name" value="DUF7869"/>
</dbReference>
<accession>A0ABY7DSY0</accession>
<dbReference type="InterPro" id="IPR022894">
    <property type="entry name" value="Oligoribonuclease"/>
</dbReference>
<dbReference type="Proteomes" id="UP001164746">
    <property type="component" value="Chromosome 3"/>
</dbReference>
<proteinExistence type="predicted"/>
<reference evidence="3" key="1">
    <citation type="submission" date="2022-11" db="EMBL/GenBank/DDBJ databases">
        <title>Centuries of genome instability and evolution in soft-shell clam transmissible cancer (bioRxiv).</title>
        <authorList>
            <person name="Hart S.F.M."/>
            <person name="Yonemitsu M.A."/>
            <person name="Giersch R.M."/>
            <person name="Beal B.F."/>
            <person name="Arriagada G."/>
            <person name="Davis B.W."/>
            <person name="Ostrander E.A."/>
            <person name="Goff S.P."/>
            <person name="Metzger M.J."/>
        </authorList>
    </citation>
    <scope>NUCLEOTIDE SEQUENCE</scope>
    <source>
        <strain evidence="3">MELC-2E11</strain>
        <tissue evidence="3">Siphon/mantle</tissue>
    </source>
</reference>
<keyword evidence="1" id="KW-0378">Hydrolase</keyword>
<dbReference type="Pfam" id="PF25273">
    <property type="entry name" value="DUF7869"/>
    <property type="match status" value="1"/>
</dbReference>
<dbReference type="EMBL" id="CP111014">
    <property type="protein sequence ID" value="WAQ99780.1"/>
    <property type="molecule type" value="Genomic_DNA"/>
</dbReference>
<keyword evidence="1" id="KW-0540">Nuclease</keyword>
<gene>
    <name evidence="3" type="ORF">MAR_024153</name>
</gene>
<dbReference type="InterPro" id="IPR042567">
    <property type="entry name" value="SPIN/Ssty_sf"/>
</dbReference>
<evidence type="ECO:0000313" key="3">
    <source>
        <dbReference type="EMBL" id="WAQ99780.1"/>
    </source>
</evidence>
<dbReference type="PANTHER" id="PTHR11046:SF25">
    <property type="match status" value="1"/>
</dbReference>
<keyword evidence="4" id="KW-1185">Reference proteome</keyword>
<evidence type="ECO:0000313" key="4">
    <source>
        <dbReference type="Proteomes" id="UP001164746"/>
    </source>
</evidence>